<dbReference type="FunFam" id="1.20.120.1130:FF:000001">
    <property type="entry name" value="Vacuolar protein sorting-associated protein 28 homolog"/>
    <property type="match status" value="1"/>
</dbReference>
<evidence type="ECO:0000259" key="9">
    <source>
        <dbReference type="PROSITE" id="PS51313"/>
    </source>
</evidence>
<evidence type="ECO:0000256" key="6">
    <source>
        <dbReference type="PROSITE-ProRule" id="PRU00642"/>
    </source>
</evidence>
<evidence type="ECO:0000259" key="8">
    <source>
        <dbReference type="PROSITE" id="PS51310"/>
    </source>
</evidence>
<dbReference type="InterPro" id="IPR017899">
    <property type="entry name" value="VPS28_C"/>
</dbReference>
<reference evidence="10 11" key="1">
    <citation type="journal article" date="2018" name="Nat. Ecol. Evol.">
        <title>Pezizomycetes genomes reveal the molecular basis of ectomycorrhizal truffle lifestyle.</title>
        <authorList>
            <person name="Murat C."/>
            <person name="Payen T."/>
            <person name="Noel B."/>
            <person name="Kuo A."/>
            <person name="Morin E."/>
            <person name="Chen J."/>
            <person name="Kohler A."/>
            <person name="Krizsan K."/>
            <person name="Balestrini R."/>
            <person name="Da Silva C."/>
            <person name="Montanini B."/>
            <person name="Hainaut M."/>
            <person name="Levati E."/>
            <person name="Barry K.W."/>
            <person name="Belfiori B."/>
            <person name="Cichocki N."/>
            <person name="Clum A."/>
            <person name="Dockter R.B."/>
            <person name="Fauchery L."/>
            <person name="Guy J."/>
            <person name="Iotti M."/>
            <person name="Le Tacon F."/>
            <person name="Lindquist E.A."/>
            <person name="Lipzen A."/>
            <person name="Malagnac F."/>
            <person name="Mello A."/>
            <person name="Molinier V."/>
            <person name="Miyauchi S."/>
            <person name="Poulain J."/>
            <person name="Riccioni C."/>
            <person name="Rubini A."/>
            <person name="Sitrit Y."/>
            <person name="Splivallo R."/>
            <person name="Traeger S."/>
            <person name="Wang M."/>
            <person name="Zifcakova L."/>
            <person name="Wipf D."/>
            <person name="Zambonelli A."/>
            <person name="Paolocci F."/>
            <person name="Nowrousian M."/>
            <person name="Ottonello S."/>
            <person name="Baldrian P."/>
            <person name="Spatafora J.W."/>
            <person name="Henrissat B."/>
            <person name="Nagy L.G."/>
            <person name="Aury J.M."/>
            <person name="Wincker P."/>
            <person name="Grigoriev I.V."/>
            <person name="Bonfante P."/>
            <person name="Martin F.M."/>
        </authorList>
    </citation>
    <scope>NUCLEOTIDE SEQUENCE [LARGE SCALE GENOMIC DNA]</scope>
    <source>
        <strain evidence="10 11">ATCC MYA-4762</strain>
    </source>
</reference>
<dbReference type="InterPro" id="IPR037206">
    <property type="entry name" value="VPS28_C_sf"/>
</dbReference>
<dbReference type="PANTHER" id="PTHR12937">
    <property type="entry name" value="VACUOLAR PROTEIN SORTING 28, ISOFORM 2 VPS28"/>
    <property type="match status" value="1"/>
</dbReference>
<name>A0A3N4LM08_9PEZI</name>
<dbReference type="InterPro" id="IPR037202">
    <property type="entry name" value="ESCRT_assembly_dom"/>
</dbReference>
<evidence type="ECO:0000313" key="10">
    <source>
        <dbReference type="EMBL" id="RPB23836.1"/>
    </source>
</evidence>
<comment type="subcellular location">
    <subcellularLocation>
        <location evidence="1">Late endosome membrane</location>
        <topology evidence="1">Peripheral membrane protein</topology>
    </subcellularLocation>
</comment>
<accession>A0A3N4LM08</accession>
<dbReference type="Gene3D" id="1.20.120.1130">
    <property type="match status" value="1"/>
</dbReference>
<protein>
    <recommendedName>
        <fullName evidence="5">Vacuolar protein sorting-associated protein 28</fullName>
    </recommendedName>
    <alternativeName>
        <fullName evidence="5">ESCRT-I complex subunit VPS28</fullName>
    </alternativeName>
</protein>
<evidence type="ECO:0000256" key="4">
    <source>
        <dbReference type="ARBA" id="ARBA00022927"/>
    </source>
</evidence>
<sequence>MTRHYTPNPTLSSSISLDDEIKLSATPQQRELHESLAEIFSIIVTLDYVEKAFVKDVITQGEYTATCSRLLGQYKTILKNESVREAFGDLERFKREFDMSYPSATSRLLTGLPATYEHPTGGPSPSSNPNSSAPHHPHHHHNPNHPTTTHPSARLAAEATQHFITFLDALRLNYNAKDQLHPLLSDVITAVNNVTSTDFEGRASIVNWLIRLNRMGAGDEVSEQERRQMVWDLEEAYAGFIKALG</sequence>
<dbReference type="FunFam" id="1.20.1440.200:FF:000003">
    <property type="entry name" value="Vacuolar protein sorting-associated protein 28"/>
    <property type="match status" value="1"/>
</dbReference>
<dbReference type="EMBL" id="ML121544">
    <property type="protein sequence ID" value="RPB23836.1"/>
    <property type="molecule type" value="Genomic_DNA"/>
</dbReference>
<dbReference type="Gene3D" id="1.20.1440.200">
    <property type="match status" value="1"/>
</dbReference>
<dbReference type="SUPFAM" id="SSF140111">
    <property type="entry name" value="Endosomal sorting complex assembly domain"/>
    <property type="match status" value="1"/>
</dbReference>
<dbReference type="PANTHER" id="PTHR12937:SF0">
    <property type="entry name" value="VACUOLAR PROTEIN SORTING-ASSOCIATED PROTEIN 28 HOMOLOG"/>
    <property type="match status" value="1"/>
</dbReference>
<dbReference type="Pfam" id="PF03997">
    <property type="entry name" value="VPS28"/>
    <property type="match status" value="1"/>
</dbReference>
<dbReference type="PIRSF" id="PIRSF017535">
    <property type="entry name" value="VPS28"/>
    <property type="match status" value="1"/>
</dbReference>
<evidence type="ECO:0000256" key="2">
    <source>
        <dbReference type="ARBA" id="ARBA00022448"/>
    </source>
</evidence>
<feature type="domain" description="VPS28 N-terminal" evidence="9">
    <location>
        <begin position="10"/>
        <end position="118"/>
    </location>
</feature>
<dbReference type="InterPro" id="IPR007143">
    <property type="entry name" value="Vps28"/>
</dbReference>
<comment type="function">
    <text evidence="5">Component of the ESCRT-I complex (endosomal sorting complex required for transport I), a regulator of vesicular trafficking process.</text>
</comment>
<dbReference type="PROSITE" id="PS51310">
    <property type="entry name" value="VPS28_C"/>
    <property type="match status" value="1"/>
</dbReference>
<keyword evidence="3 5" id="KW-0967">Endosome</keyword>
<dbReference type="GO" id="GO:0043328">
    <property type="term" value="P:protein transport to vacuole involved in ubiquitin-dependent protein catabolic process via the multivesicular body sorting pathway"/>
    <property type="evidence" value="ECO:0007669"/>
    <property type="project" value="TreeGrafter"/>
</dbReference>
<dbReference type="OrthoDB" id="2671at2759"/>
<dbReference type="SUPFAM" id="SSF140427">
    <property type="entry name" value="VPS28 C-terminal domain-like"/>
    <property type="match status" value="1"/>
</dbReference>
<dbReference type="GO" id="GO:0031902">
    <property type="term" value="C:late endosome membrane"/>
    <property type="evidence" value="ECO:0007669"/>
    <property type="project" value="UniProtKB-SubCell"/>
</dbReference>
<dbReference type="GO" id="GO:0044877">
    <property type="term" value="F:protein-containing complex binding"/>
    <property type="evidence" value="ECO:0007669"/>
    <property type="project" value="TreeGrafter"/>
</dbReference>
<gene>
    <name evidence="10" type="ORF">L211DRAFT_862162</name>
</gene>
<dbReference type="FunCoup" id="A0A3N4LM08">
    <property type="interactions" value="616"/>
</dbReference>
<dbReference type="GO" id="GO:0000813">
    <property type="term" value="C:ESCRT I complex"/>
    <property type="evidence" value="ECO:0007669"/>
    <property type="project" value="UniProtKB-UniRule"/>
</dbReference>
<proteinExistence type="inferred from homology"/>
<evidence type="ECO:0000256" key="7">
    <source>
        <dbReference type="SAM" id="MobiDB-lite"/>
    </source>
</evidence>
<evidence type="ECO:0000256" key="5">
    <source>
        <dbReference type="PIRNR" id="PIRNR017535"/>
    </source>
</evidence>
<evidence type="ECO:0000313" key="11">
    <source>
        <dbReference type="Proteomes" id="UP000267821"/>
    </source>
</evidence>
<keyword evidence="2 5" id="KW-0813">Transport</keyword>
<evidence type="ECO:0000256" key="3">
    <source>
        <dbReference type="ARBA" id="ARBA00022753"/>
    </source>
</evidence>
<keyword evidence="4 5" id="KW-0653">Protein transport</keyword>
<dbReference type="InParanoid" id="A0A3N4LM08"/>
<organism evidence="10 11">
    <name type="scientific">Terfezia boudieri ATCC MYA-4762</name>
    <dbReference type="NCBI Taxonomy" id="1051890"/>
    <lineage>
        <taxon>Eukaryota</taxon>
        <taxon>Fungi</taxon>
        <taxon>Dikarya</taxon>
        <taxon>Ascomycota</taxon>
        <taxon>Pezizomycotina</taxon>
        <taxon>Pezizomycetes</taxon>
        <taxon>Pezizales</taxon>
        <taxon>Pezizaceae</taxon>
        <taxon>Terfezia</taxon>
    </lineage>
</organism>
<dbReference type="InterPro" id="IPR017898">
    <property type="entry name" value="VPS28_N"/>
</dbReference>
<evidence type="ECO:0000256" key="1">
    <source>
        <dbReference type="ARBA" id="ARBA00004633"/>
    </source>
</evidence>
<keyword evidence="11" id="KW-1185">Reference proteome</keyword>
<comment type="similarity">
    <text evidence="5 6">Belongs to the VPS28 family.</text>
</comment>
<feature type="region of interest" description="Disordered" evidence="7">
    <location>
        <begin position="113"/>
        <end position="151"/>
    </location>
</feature>
<dbReference type="InterPro" id="IPR038358">
    <property type="entry name" value="VPS28_N_sf"/>
</dbReference>
<dbReference type="STRING" id="1051890.A0A3N4LM08"/>
<feature type="compositionally biased region" description="Low complexity" evidence="7">
    <location>
        <begin position="118"/>
        <end position="134"/>
    </location>
</feature>
<dbReference type="Proteomes" id="UP000267821">
    <property type="component" value="Unassembled WGS sequence"/>
</dbReference>
<feature type="domain" description="VPS28 C-terminal" evidence="8">
    <location>
        <begin position="151"/>
        <end position="245"/>
    </location>
</feature>
<dbReference type="PROSITE" id="PS51313">
    <property type="entry name" value="VPS28_N"/>
    <property type="match status" value="1"/>
</dbReference>
<dbReference type="AlphaFoldDB" id="A0A3N4LM08"/>